<dbReference type="PANTHER" id="PTHR11848:SF33">
    <property type="entry name" value="TGF-BETA FAMILY PROFILE DOMAIN-CONTAINING PROTEIN"/>
    <property type="match status" value="1"/>
</dbReference>
<dbReference type="PROSITE" id="PS51362">
    <property type="entry name" value="TGF_BETA_2"/>
    <property type="match status" value="1"/>
</dbReference>
<evidence type="ECO:0000313" key="10">
    <source>
        <dbReference type="Proteomes" id="UP000275408"/>
    </source>
</evidence>
<dbReference type="Pfam" id="PF00688">
    <property type="entry name" value="TGFb_propeptide"/>
    <property type="match status" value="1"/>
</dbReference>
<evidence type="ECO:0000259" key="8">
    <source>
        <dbReference type="PROSITE" id="PS51362"/>
    </source>
</evidence>
<evidence type="ECO:0000256" key="2">
    <source>
        <dbReference type="ARBA" id="ARBA00006656"/>
    </source>
</evidence>
<dbReference type="InterPro" id="IPR015615">
    <property type="entry name" value="TGF-beta-rel"/>
</dbReference>
<keyword evidence="5" id="KW-1015">Disulfide bond</keyword>
<feature type="domain" description="TGF-beta family profile" evidence="8">
    <location>
        <begin position="286"/>
        <end position="404"/>
    </location>
</feature>
<sequence>MSVLFQMFGIFSTCIWSAIWINVVQVPTISGCKLCNSKVEREKRLITVQGQILAKLGLKKPPDESESASNVSRQVLQTYKSAVREKDKLLLETKICRSQIDTEEFFAKRVERILLEKEVARTAVSSSKDRNFKDIYWLRFNTSRLVKEKVSVSLAELRVYQTPNQRHPVSDVRIDVCENTRKYNKNNINGCSTVLSTKWSVSTEEKWISFDVTSVVQGWLDDSETNHGLTVTVTSSLPTGNDWHVSPIYLGDVDPVLNNVESEDDEPWPHILAWFVPNERVQSTKRKRRSLNSDYCRIRPKETRCCLRSLYVDFRKDLRWNWIHAPKGFYPNYCAGQCSFMWGVEKKNHHTSIMTLYNKIKPSAPGDPCCVPKTYEPLVILYFKDGEPKIEELSNMVVNECICL</sequence>
<evidence type="ECO:0000256" key="1">
    <source>
        <dbReference type="ARBA" id="ARBA00004613"/>
    </source>
</evidence>
<dbReference type="PROSITE" id="PS00250">
    <property type="entry name" value="TGF_BETA_1"/>
    <property type="match status" value="1"/>
</dbReference>
<dbReference type="InterPro" id="IPR001111">
    <property type="entry name" value="TGF-b_propeptide"/>
</dbReference>
<dbReference type="Proteomes" id="UP000275408">
    <property type="component" value="Unassembled WGS sequence"/>
</dbReference>
<dbReference type="Gene3D" id="2.10.90.10">
    <property type="entry name" value="Cystine-knot cytokines"/>
    <property type="match status" value="1"/>
</dbReference>
<evidence type="ECO:0000256" key="6">
    <source>
        <dbReference type="RuleBase" id="RU000354"/>
    </source>
</evidence>
<dbReference type="InterPro" id="IPR017948">
    <property type="entry name" value="TGFb_CS"/>
</dbReference>
<keyword evidence="3" id="KW-0964">Secreted</keyword>
<comment type="similarity">
    <text evidence="2 6">Belongs to the TGF-beta family.</text>
</comment>
<gene>
    <name evidence="9" type="ORF">pdam_00007633</name>
</gene>
<keyword evidence="10" id="KW-1185">Reference proteome</keyword>
<evidence type="ECO:0000256" key="7">
    <source>
        <dbReference type="SAM" id="SignalP"/>
    </source>
</evidence>
<dbReference type="OrthoDB" id="6092228at2759"/>
<dbReference type="CDD" id="cd13753">
    <property type="entry name" value="TGF_beta_TGFbeta1_2_3"/>
    <property type="match status" value="1"/>
</dbReference>
<protein>
    <recommendedName>
        <fullName evidence="8">TGF-beta family profile domain-containing protein</fullName>
    </recommendedName>
</protein>
<organism evidence="9 10">
    <name type="scientific">Pocillopora damicornis</name>
    <name type="common">Cauliflower coral</name>
    <name type="synonym">Millepora damicornis</name>
    <dbReference type="NCBI Taxonomy" id="46731"/>
    <lineage>
        <taxon>Eukaryota</taxon>
        <taxon>Metazoa</taxon>
        <taxon>Cnidaria</taxon>
        <taxon>Anthozoa</taxon>
        <taxon>Hexacorallia</taxon>
        <taxon>Scleractinia</taxon>
        <taxon>Astrocoeniina</taxon>
        <taxon>Pocilloporidae</taxon>
        <taxon>Pocillopora</taxon>
    </lineage>
</organism>
<dbReference type="Pfam" id="PF00019">
    <property type="entry name" value="TGF_beta"/>
    <property type="match status" value="1"/>
</dbReference>
<dbReference type="PANTHER" id="PTHR11848">
    <property type="entry name" value="TGF-BETA FAMILY"/>
    <property type="match status" value="1"/>
</dbReference>
<keyword evidence="7" id="KW-0732">Signal</keyword>
<dbReference type="GO" id="GO:0042127">
    <property type="term" value="P:regulation of cell population proliferation"/>
    <property type="evidence" value="ECO:0007669"/>
    <property type="project" value="TreeGrafter"/>
</dbReference>
<dbReference type="SUPFAM" id="SSF57501">
    <property type="entry name" value="Cystine-knot cytokines"/>
    <property type="match status" value="1"/>
</dbReference>
<keyword evidence="4 6" id="KW-0339">Growth factor</keyword>
<evidence type="ECO:0000256" key="5">
    <source>
        <dbReference type="ARBA" id="ARBA00023157"/>
    </source>
</evidence>
<dbReference type="InterPro" id="IPR029034">
    <property type="entry name" value="Cystine-knot_cytokine"/>
</dbReference>
<proteinExistence type="inferred from homology"/>
<dbReference type="AlphaFoldDB" id="A0A3M6TZJ6"/>
<comment type="caution">
    <text evidence="9">The sequence shown here is derived from an EMBL/GenBank/DDBJ whole genome shotgun (WGS) entry which is preliminary data.</text>
</comment>
<dbReference type="NCBIfam" id="NF033679">
    <property type="entry name" value="DNRLRE_dom"/>
    <property type="match status" value="1"/>
</dbReference>
<accession>A0A3M6TZJ6</accession>
<reference evidence="9 10" key="1">
    <citation type="journal article" date="2018" name="Sci. Rep.">
        <title>Comparative analysis of the Pocillopora damicornis genome highlights role of immune system in coral evolution.</title>
        <authorList>
            <person name="Cunning R."/>
            <person name="Bay R.A."/>
            <person name="Gillette P."/>
            <person name="Baker A.C."/>
            <person name="Traylor-Knowles N."/>
        </authorList>
    </citation>
    <scope>NUCLEOTIDE SEQUENCE [LARGE SCALE GENOMIC DNA]</scope>
    <source>
        <strain evidence="9">RSMAS</strain>
        <tissue evidence="9">Whole animal</tissue>
    </source>
</reference>
<comment type="subcellular location">
    <subcellularLocation>
        <location evidence="1">Secreted</location>
    </subcellularLocation>
</comment>
<evidence type="ECO:0000256" key="4">
    <source>
        <dbReference type="ARBA" id="ARBA00023030"/>
    </source>
</evidence>
<dbReference type="GO" id="GO:0005125">
    <property type="term" value="F:cytokine activity"/>
    <property type="evidence" value="ECO:0007669"/>
    <property type="project" value="TreeGrafter"/>
</dbReference>
<dbReference type="GO" id="GO:0005615">
    <property type="term" value="C:extracellular space"/>
    <property type="evidence" value="ECO:0007669"/>
    <property type="project" value="TreeGrafter"/>
</dbReference>
<feature type="signal peptide" evidence="7">
    <location>
        <begin position="1"/>
        <end position="31"/>
    </location>
</feature>
<dbReference type="OMA" id="RIELYQX"/>
<dbReference type="STRING" id="46731.A0A3M6TZJ6"/>
<dbReference type="EMBL" id="RCHS01002554">
    <property type="protein sequence ID" value="RMX46823.1"/>
    <property type="molecule type" value="Genomic_DNA"/>
</dbReference>
<dbReference type="InterPro" id="IPR001839">
    <property type="entry name" value="TGF-b_C"/>
</dbReference>
<dbReference type="SMART" id="SM00204">
    <property type="entry name" value="TGFB"/>
    <property type="match status" value="1"/>
</dbReference>
<dbReference type="Gene3D" id="2.60.120.970">
    <property type="match status" value="1"/>
</dbReference>
<feature type="chain" id="PRO_5017948140" description="TGF-beta family profile domain-containing protein" evidence="7">
    <location>
        <begin position="32"/>
        <end position="404"/>
    </location>
</feature>
<dbReference type="GO" id="GO:0008083">
    <property type="term" value="F:growth factor activity"/>
    <property type="evidence" value="ECO:0007669"/>
    <property type="project" value="UniProtKB-KW"/>
</dbReference>
<name>A0A3M6TZJ6_POCDA</name>
<evidence type="ECO:0000313" key="9">
    <source>
        <dbReference type="EMBL" id="RMX46823.1"/>
    </source>
</evidence>
<evidence type="ECO:0000256" key="3">
    <source>
        <dbReference type="ARBA" id="ARBA00022525"/>
    </source>
</evidence>